<dbReference type="GO" id="GO:0005524">
    <property type="term" value="F:ATP binding"/>
    <property type="evidence" value="ECO:0007669"/>
    <property type="project" value="UniProtKB-KW"/>
</dbReference>
<evidence type="ECO:0000256" key="11">
    <source>
        <dbReference type="ARBA" id="ARBA00023136"/>
    </source>
</evidence>
<dbReference type="InterPro" id="IPR000594">
    <property type="entry name" value="ThiF_NAD_FAD-bd"/>
</dbReference>
<keyword evidence="11" id="KW-0472">Membrane</keyword>
<dbReference type="GO" id="GO:0005741">
    <property type="term" value="C:mitochondrial outer membrane"/>
    <property type="evidence" value="ECO:0007669"/>
    <property type="project" value="UniProtKB-SubCell"/>
</dbReference>
<dbReference type="OrthoDB" id="10265862at2759"/>
<evidence type="ECO:0000256" key="6">
    <source>
        <dbReference type="ARBA" id="ARBA00022741"/>
    </source>
</evidence>
<evidence type="ECO:0000256" key="3">
    <source>
        <dbReference type="ARBA" id="ARBA00009919"/>
    </source>
</evidence>
<feature type="domain" description="THIF-type NAD/FAD binding fold" evidence="13">
    <location>
        <begin position="136"/>
        <end position="408"/>
    </location>
</feature>
<keyword evidence="7" id="KW-1000">Mitochondrion outer membrane</keyword>
<keyword evidence="8" id="KW-0067">ATP-binding</keyword>
<sequence length="530" mass="58570">MFDWLGRITPAAFRGGSSNLPLTAHQTQLILTAVAASATTAGAILALQSHRRHRSIRRLKDELFDTVDTSRSNLHVSRLNDAGLPIEHMAGDGNSRGADVTPQVLTQQQLGTGEMSDEGLPPPMPHPEFLVREQLARNIAFLGEEGMARLRASHVVVVGAGGVGSWATVMLARSGVEYIRVIDFDQVTLSSLNRHAVATLADVGTPKVRALKTHLRQITPQVHIDARVALFRGTGQAQQLQAGDQGSHGELASTADQLILGLPTEDGRPSYVLDCIDNIDTKLDLLQYCHDRGITVISAMGAGAKADPSRIQIADISETFEDPLARSVRRQLKKRGVPSGIPVVYSTEKPGPVKLLPLEESRVEEADDFAVLPEFRARILPVLGTLPAIFGMVMATYVICQLAQFPPTMEPLAIKRRDALYHRLHRDLANRDALLHHHHKHIPLSEEDVAYCFEEVWRGRSAVSGSFEKPALTRWDHRRPLSLQNCVCMTKNEATAHEKLPGPPEDHYPPEVVQRIKERFTEEQRMGQWR</sequence>
<dbReference type="GO" id="GO:0008641">
    <property type="term" value="F:ubiquitin-like modifier activating enzyme activity"/>
    <property type="evidence" value="ECO:0007669"/>
    <property type="project" value="InterPro"/>
</dbReference>
<evidence type="ECO:0000256" key="8">
    <source>
        <dbReference type="ARBA" id="ARBA00022840"/>
    </source>
</evidence>
<protein>
    <recommendedName>
        <fullName evidence="13">THIF-type NAD/FAD binding fold domain-containing protein</fullName>
    </recommendedName>
</protein>
<keyword evidence="15" id="KW-1185">Reference proteome</keyword>
<proteinExistence type="inferred from homology"/>
<evidence type="ECO:0000313" key="15">
    <source>
        <dbReference type="Proteomes" id="UP001150569"/>
    </source>
</evidence>
<dbReference type="InterPro" id="IPR045886">
    <property type="entry name" value="ThiF/MoeB/HesA"/>
</dbReference>
<comment type="subcellular location">
    <subcellularLocation>
        <location evidence="1">Mitochondrion membrane</location>
        <topology evidence="1">Multi-pass membrane protein</topology>
    </subcellularLocation>
    <subcellularLocation>
        <location evidence="2">Mitochondrion outer membrane</location>
    </subcellularLocation>
</comment>
<dbReference type="SUPFAM" id="SSF69572">
    <property type="entry name" value="Activating enzymes of the ubiquitin-like proteins"/>
    <property type="match status" value="1"/>
</dbReference>
<dbReference type="GO" id="GO:0061503">
    <property type="term" value="F:tRNA threonylcarbamoyladenosine dehydratase"/>
    <property type="evidence" value="ECO:0007669"/>
    <property type="project" value="TreeGrafter"/>
</dbReference>
<evidence type="ECO:0000313" key="14">
    <source>
        <dbReference type="EMBL" id="KAJ1922589.1"/>
    </source>
</evidence>
<evidence type="ECO:0000256" key="9">
    <source>
        <dbReference type="ARBA" id="ARBA00022989"/>
    </source>
</evidence>
<evidence type="ECO:0000256" key="5">
    <source>
        <dbReference type="ARBA" id="ARBA00022692"/>
    </source>
</evidence>
<evidence type="ECO:0000256" key="7">
    <source>
        <dbReference type="ARBA" id="ARBA00022787"/>
    </source>
</evidence>
<dbReference type="Pfam" id="PF00899">
    <property type="entry name" value="ThiF"/>
    <property type="match status" value="1"/>
</dbReference>
<evidence type="ECO:0000256" key="1">
    <source>
        <dbReference type="ARBA" id="ARBA00004225"/>
    </source>
</evidence>
<evidence type="ECO:0000256" key="10">
    <source>
        <dbReference type="ARBA" id="ARBA00023128"/>
    </source>
</evidence>
<evidence type="ECO:0000256" key="4">
    <source>
        <dbReference type="ARBA" id="ARBA00022598"/>
    </source>
</evidence>
<dbReference type="Proteomes" id="UP001150569">
    <property type="component" value="Unassembled WGS sequence"/>
</dbReference>
<dbReference type="GO" id="GO:0061504">
    <property type="term" value="P:cyclic threonylcarbamoyladenosine biosynthetic process"/>
    <property type="evidence" value="ECO:0007669"/>
    <property type="project" value="TreeGrafter"/>
</dbReference>
<keyword evidence="6" id="KW-0547">Nucleotide-binding</keyword>
<comment type="caution">
    <text evidence="14">The sequence shown here is derived from an EMBL/GenBank/DDBJ whole genome shotgun (WGS) entry which is preliminary data.</text>
</comment>
<dbReference type="FunFam" id="3.40.50.720:FF:000125">
    <property type="entry name" value="tRNA threonylcarbamoyladenosine dehydratase 2-like"/>
    <property type="match status" value="1"/>
</dbReference>
<dbReference type="AlphaFoldDB" id="A0A9W8A4D4"/>
<organism evidence="14 15">
    <name type="scientific">Tieghemiomyces parasiticus</name>
    <dbReference type="NCBI Taxonomy" id="78921"/>
    <lineage>
        <taxon>Eukaryota</taxon>
        <taxon>Fungi</taxon>
        <taxon>Fungi incertae sedis</taxon>
        <taxon>Zoopagomycota</taxon>
        <taxon>Kickxellomycotina</taxon>
        <taxon>Dimargaritomycetes</taxon>
        <taxon>Dimargaritales</taxon>
        <taxon>Dimargaritaceae</taxon>
        <taxon>Tieghemiomyces</taxon>
    </lineage>
</organism>
<keyword evidence="10" id="KW-0496">Mitochondrion</keyword>
<dbReference type="CDD" id="cd00755">
    <property type="entry name" value="YgdL_like"/>
    <property type="match status" value="1"/>
</dbReference>
<name>A0A9W8A4D4_9FUNG</name>
<dbReference type="Gene3D" id="3.40.50.720">
    <property type="entry name" value="NAD(P)-binding Rossmann-like Domain"/>
    <property type="match status" value="1"/>
</dbReference>
<dbReference type="PANTHER" id="PTHR43267">
    <property type="entry name" value="TRNA THREONYLCARBAMOYLADENOSINE DEHYDRATASE"/>
    <property type="match status" value="1"/>
</dbReference>
<dbReference type="PANTHER" id="PTHR43267:SF2">
    <property type="entry name" value="TRNA THREONYLCARBAMOYLADENOSINE DEHYDRATASE 1-RELATED"/>
    <property type="match status" value="1"/>
</dbReference>
<evidence type="ECO:0000256" key="2">
    <source>
        <dbReference type="ARBA" id="ARBA00004294"/>
    </source>
</evidence>
<keyword evidence="5" id="KW-0812">Transmembrane</keyword>
<comment type="function">
    <text evidence="12">Catalyzes the ATP-dependent dehydration of threonylcarbamoyladenosine at position 37 (t(6)A37) to form cyclic t(6)A37 (ct(6)A37) in tRNAs that read codons beginning with adenine.</text>
</comment>
<dbReference type="InterPro" id="IPR035985">
    <property type="entry name" value="Ubiquitin-activating_enz"/>
</dbReference>
<keyword evidence="9" id="KW-1133">Transmembrane helix</keyword>
<keyword evidence="4" id="KW-0436">Ligase</keyword>
<accession>A0A9W8A4D4</accession>
<comment type="similarity">
    <text evidence="3">Belongs to the HesA/MoeB/ThiF family.</text>
</comment>
<reference evidence="14" key="1">
    <citation type="submission" date="2022-07" db="EMBL/GenBank/DDBJ databases">
        <title>Phylogenomic reconstructions and comparative analyses of Kickxellomycotina fungi.</title>
        <authorList>
            <person name="Reynolds N.K."/>
            <person name="Stajich J.E."/>
            <person name="Barry K."/>
            <person name="Grigoriev I.V."/>
            <person name="Crous P."/>
            <person name="Smith M.E."/>
        </authorList>
    </citation>
    <scope>NUCLEOTIDE SEQUENCE</scope>
    <source>
        <strain evidence="14">RSA 861</strain>
    </source>
</reference>
<evidence type="ECO:0000259" key="13">
    <source>
        <dbReference type="Pfam" id="PF00899"/>
    </source>
</evidence>
<gene>
    <name evidence="14" type="ORF">IWQ60_006429</name>
</gene>
<evidence type="ECO:0000256" key="12">
    <source>
        <dbReference type="ARBA" id="ARBA00060084"/>
    </source>
</evidence>
<dbReference type="EMBL" id="JANBPT010000386">
    <property type="protein sequence ID" value="KAJ1922589.1"/>
    <property type="molecule type" value="Genomic_DNA"/>
</dbReference>